<dbReference type="FunFam" id="3.60.20.30:FF:000001">
    <property type="entry name" value="Isoaspartyl peptidase/L-asparaginase"/>
    <property type="match status" value="1"/>
</dbReference>
<comment type="caution">
    <text evidence="9">The sequence shown here is derived from an EMBL/GenBank/DDBJ whole genome shotgun (WGS) entry which is preliminary data.</text>
</comment>
<dbReference type="CDD" id="cd04701">
    <property type="entry name" value="Asparaginase_2"/>
    <property type="match status" value="1"/>
</dbReference>
<dbReference type="InterPro" id="IPR029055">
    <property type="entry name" value="Ntn_hydrolases_N"/>
</dbReference>
<evidence type="ECO:0000256" key="1">
    <source>
        <dbReference type="ARBA" id="ARBA00000306"/>
    </source>
</evidence>
<feature type="active site" description="Nucleophile" evidence="6">
    <location>
        <position position="213"/>
    </location>
</feature>
<dbReference type="STRING" id="361077.A0A151Z9I0"/>
<evidence type="ECO:0000256" key="3">
    <source>
        <dbReference type="ARBA" id="ARBA00022670"/>
    </source>
</evidence>
<dbReference type="OMA" id="MGIIMVD"/>
<evidence type="ECO:0000256" key="2">
    <source>
        <dbReference type="ARBA" id="ARBA00012879"/>
    </source>
</evidence>
<dbReference type="EMBL" id="LODT01000037">
    <property type="protein sequence ID" value="KYQ90583.1"/>
    <property type="molecule type" value="Genomic_DNA"/>
</dbReference>
<keyword evidence="10" id="KW-1185">Reference proteome</keyword>
<accession>A0A151Z9I0</accession>
<dbReference type="Gene3D" id="3.60.20.30">
    <property type="entry name" value="(Glycosyl)asparaginase"/>
    <property type="match status" value="1"/>
</dbReference>
<dbReference type="PANTHER" id="PTHR10188:SF6">
    <property type="entry name" value="N(4)-(BETA-N-ACETYLGLUCOSAMINYL)-L-ASPARAGINASE"/>
    <property type="match status" value="1"/>
</dbReference>
<feature type="binding site" evidence="7">
    <location>
        <begin position="241"/>
        <end position="244"/>
    </location>
    <ligand>
        <name>substrate</name>
    </ligand>
</feature>
<feature type="site" description="Cleavage; by autolysis" evidence="8">
    <location>
        <begin position="212"/>
        <end position="213"/>
    </location>
</feature>
<dbReference type="GO" id="GO:0006508">
    <property type="term" value="P:proteolysis"/>
    <property type="evidence" value="ECO:0007669"/>
    <property type="project" value="UniProtKB-KW"/>
</dbReference>
<dbReference type="GO" id="GO:0016811">
    <property type="term" value="F:hydrolase activity, acting on carbon-nitrogen (but not peptide) bonds, in linear amides"/>
    <property type="evidence" value="ECO:0007669"/>
    <property type="project" value="UniProtKB-ARBA"/>
</dbReference>
<protein>
    <recommendedName>
        <fullName evidence="2">beta-aspartyl-peptidase</fullName>
        <ecNumber evidence="2">3.4.19.5</ecNumber>
    </recommendedName>
</protein>
<feature type="binding site" evidence="7">
    <location>
        <begin position="264"/>
        <end position="267"/>
    </location>
    <ligand>
        <name>substrate</name>
    </ligand>
</feature>
<sequence length="348" mass="37197">MSNKSIIVIHGGAGTINQSSMTNEKEKEIRHSLSKILLGAKAVLENGGTAIEAVTEAVRLLEDDEIYNAGKGSVFTDKFTNEMDASIMDGKTLKAGSVCGVATIKNPIKAAKALMEYNNNQTVMLSGEPAQNFAKSQGVEIVDPSYFYTAHRYNQCVLAKEKAANKAILDHDGENNQIKQKQEESNVSTTTTVSVSISNGDGYPLDNNKKHGTVGAVALDQYGNLASATSTGGMTNKKSGRIGDSPIIGAGCYSNNNTCAVSTTGTGESFIRAVVAYDLSAMLEYTQMSLEEAGNKVIHTKLPLVDGDGGLIAVDKNGNFIMPFNTEGMYRGYMKVTDIEPNVFIYKN</sequence>
<evidence type="ECO:0000313" key="10">
    <source>
        <dbReference type="Proteomes" id="UP000076078"/>
    </source>
</evidence>
<name>A0A151Z9I0_TIELA</name>
<dbReference type="GO" id="GO:0008798">
    <property type="term" value="F:beta-aspartyl-peptidase activity"/>
    <property type="evidence" value="ECO:0007669"/>
    <property type="project" value="UniProtKB-EC"/>
</dbReference>
<keyword evidence="4" id="KW-0378">Hydrolase</keyword>
<evidence type="ECO:0000256" key="7">
    <source>
        <dbReference type="PIRSR" id="PIRSR600246-2"/>
    </source>
</evidence>
<proteinExistence type="predicted"/>
<evidence type="ECO:0000256" key="8">
    <source>
        <dbReference type="PIRSR" id="PIRSR600246-3"/>
    </source>
</evidence>
<dbReference type="Pfam" id="PF01112">
    <property type="entry name" value="Asparaginase_2"/>
    <property type="match status" value="1"/>
</dbReference>
<organism evidence="9 10">
    <name type="scientific">Tieghemostelium lacteum</name>
    <name type="common">Slime mold</name>
    <name type="synonym">Dictyostelium lacteum</name>
    <dbReference type="NCBI Taxonomy" id="361077"/>
    <lineage>
        <taxon>Eukaryota</taxon>
        <taxon>Amoebozoa</taxon>
        <taxon>Evosea</taxon>
        <taxon>Eumycetozoa</taxon>
        <taxon>Dictyostelia</taxon>
        <taxon>Dictyosteliales</taxon>
        <taxon>Raperosteliaceae</taxon>
        <taxon>Tieghemostelium</taxon>
    </lineage>
</organism>
<evidence type="ECO:0000256" key="5">
    <source>
        <dbReference type="ARBA" id="ARBA00022813"/>
    </source>
</evidence>
<dbReference type="InParanoid" id="A0A151Z9I0"/>
<gene>
    <name evidence="9" type="ORF">DLAC_09213</name>
</gene>
<dbReference type="PANTHER" id="PTHR10188">
    <property type="entry name" value="L-ASPARAGINASE"/>
    <property type="match status" value="1"/>
</dbReference>
<comment type="catalytic activity">
    <reaction evidence="1">
        <text>Cleavage of a beta-linked Asp residue from the N-terminus of a polypeptide.</text>
        <dbReference type="EC" id="3.4.19.5"/>
    </reaction>
</comment>
<dbReference type="AlphaFoldDB" id="A0A151Z9I0"/>
<dbReference type="FunCoup" id="A0A151Z9I0">
    <property type="interactions" value="6"/>
</dbReference>
<dbReference type="OrthoDB" id="2262349at2759"/>
<reference evidence="9 10" key="1">
    <citation type="submission" date="2015-12" db="EMBL/GenBank/DDBJ databases">
        <title>Dictyostelia acquired genes for synthesis and detection of signals that induce cell-type specialization by lateral gene transfer from prokaryotes.</title>
        <authorList>
            <person name="Gloeckner G."/>
            <person name="Schaap P."/>
        </authorList>
    </citation>
    <scope>NUCLEOTIDE SEQUENCE [LARGE SCALE GENOMIC DNA]</scope>
    <source>
        <strain evidence="9 10">TK</strain>
    </source>
</reference>
<dbReference type="SUPFAM" id="SSF56235">
    <property type="entry name" value="N-terminal nucleophile aminohydrolases (Ntn hydrolases)"/>
    <property type="match status" value="1"/>
</dbReference>
<dbReference type="Proteomes" id="UP000076078">
    <property type="component" value="Unassembled WGS sequence"/>
</dbReference>
<keyword evidence="5" id="KW-0068">Autocatalytic cleavage</keyword>
<evidence type="ECO:0000256" key="6">
    <source>
        <dbReference type="PIRSR" id="PIRSR600246-1"/>
    </source>
</evidence>
<dbReference type="InterPro" id="IPR000246">
    <property type="entry name" value="Peptidase_T2"/>
</dbReference>
<evidence type="ECO:0000313" key="9">
    <source>
        <dbReference type="EMBL" id="KYQ90583.1"/>
    </source>
</evidence>
<evidence type="ECO:0000256" key="4">
    <source>
        <dbReference type="ARBA" id="ARBA00022801"/>
    </source>
</evidence>
<dbReference type="EC" id="3.4.19.5" evidence="2"/>
<keyword evidence="3" id="KW-0645">Protease</keyword>